<dbReference type="AlphaFoldDB" id="A0A915YKV2"/>
<dbReference type="Proteomes" id="UP001060919">
    <property type="component" value="Chromosome"/>
</dbReference>
<dbReference type="RefSeq" id="WP_264789861.1">
    <property type="nucleotide sequence ID" value="NZ_AP026867.1"/>
</dbReference>
<evidence type="ECO:0000313" key="2">
    <source>
        <dbReference type="Proteomes" id="UP001060919"/>
    </source>
</evidence>
<organism evidence="1 2">
    <name type="scientific">Aureispira anguillae</name>
    <dbReference type="NCBI Taxonomy" id="2864201"/>
    <lineage>
        <taxon>Bacteria</taxon>
        <taxon>Pseudomonadati</taxon>
        <taxon>Bacteroidota</taxon>
        <taxon>Saprospiria</taxon>
        <taxon>Saprospirales</taxon>
        <taxon>Saprospiraceae</taxon>
        <taxon>Aureispira</taxon>
    </lineage>
</organism>
<dbReference type="EMBL" id="AP026867">
    <property type="protein sequence ID" value="BDS14643.1"/>
    <property type="molecule type" value="Genomic_DNA"/>
</dbReference>
<evidence type="ECO:0008006" key="3">
    <source>
        <dbReference type="Google" id="ProtNLM"/>
    </source>
</evidence>
<dbReference type="KEGG" id="aup:AsAng_0054240"/>
<keyword evidence="2" id="KW-1185">Reference proteome</keyword>
<reference evidence="1" key="1">
    <citation type="submission" date="2022-09" db="EMBL/GenBank/DDBJ databases">
        <title>Aureispira anguillicida sp. nov., isolated from Leptocephalus of Japanese eel Anguilla japonica.</title>
        <authorList>
            <person name="Yuasa K."/>
            <person name="Mekata T."/>
            <person name="Ikunari K."/>
        </authorList>
    </citation>
    <scope>NUCLEOTIDE SEQUENCE</scope>
    <source>
        <strain evidence="1">EL160426</strain>
    </source>
</reference>
<accession>A0A915YKV2</accession>
<name>A0A915YKV2_9BACT</name>
<gene>
    <name evidence="1" type="ORF">AsAng_0054240</name>
</gene>
<evidence type="ECO:0000313" key="1">
    <source>
        <dbReference type="EMBL" id="BDS14643.1"/>
    </source>
</evidence>
<proteinExistence type="predicted"/>
<sequence>MHLFLSLGIAFLCCVACNRTPDIAQNTPEEAVRGLFDALKASDFEKAKHYGTISTKESIQNFATNLKMINEEEKKALLAPFKMEISKVDCSEQEGTTICKLCCSEDDIAIEMIQQDDKWFAQMEFAF</sequence>
<protein>
    <recommendedName>
        <fullName evidence="3">DUF4878 domain-containing protein</fullName>
    </recommendedName>
</protein>